<accession>A0A2S0KKP1</accession>
<dbReference type="AlphaFoldDB" id="A0A2S0KKP1"/>
<dbReference type="EMBL" id="CP027433">
    <property type="protein sequence ID" value="AVM02250.1"/>
    <property type="molecule type" value="Genomic_DNA"/>
</dbReference>
<organism evidence="1 2">
    <name type="scientific">Gordonia iterans</name>
    <dbReference type="NCBI Taxonomy" id="1004901"/>
    <lineage>
        <taxon>Bacteria</taxon>
        <taxon>Bacillati</taxon>
        <taxon>Actinomycetota</taxon>
        <taxon>Actinomycetes</taxon>
        <taxon>Mycobacteriales</taxon>
        <taxon>Gordoniaceae</taxon>
        <taxon>Gordonia</taxon>
    </lineage>
</organism>
<gene>
    <name evidence="1" type="ORF">C6V83_13495</name>
</gene>
<evidence type="ECO:0000313" key="2">
    <source>
        <dbReference type="Proteomes" id="UP000239814"/>
    </source>
</evidence>
<name>A0A2S0KKP1_9ACTN</name>
<dbReference type="OrthoDB" id="4381673at2"/>
<evidence type="ECO:0000313" key="1">
    <source>
        <dbReference type="EMBL" id="AVM02250.1"/>
    </source>
</evidence>
<reference evidence="1 2" key="1">
    <citation type="submission" date="2018-03" db="EMBL/GenBank/DDBJ databases">
        <title>Characteristics and genome of n-alkane degrading marine bacteria Gordonia iterans isolated from crude oil contaminated in Tae-an, South Korea.</title>
        <authorList>
            <person name="Lee S.-S."/>
            <person name="Kim H."/>
        </authorList>
    </citation>
    <scope>NUCLEOTIDE SEQUENCE [LARGE SCALE GENOMIC DNA]</scope>
    <source>
        <strain evidence="1 2">Co17</strain>
    </source>
</reference>
<dbReference type="Proteomes" id="UP000239814">
    <property type="component" value="Chromosome"/>
</dbReference>
<keyword evidence="2" id="KW-1185">Reference proteome</keyword>
<proteinExistence type="predicted"/>
<dbReference type="KEGG" id="git:C6V83_13495"/>
<protein>
    <submittedName>
        <fullName evidence="1">Uncharacterized protein</fullName>
    </submittedName>
</protein>
<sequence length="192" mass="19505">MQQTPTPVDGVGTANKLLRQLGISAFTPSLGLSTDLTLPVGVGGAVAGPYTPGIGNLTVAGVSVNAVRRGEILCGFVSVGVFADFGDKSGLHVAWFNLNTLRGGLDAPLGGLIDTVLDAVRSHVKAAPIPAATYNTPINALKRALSIVPSNGVRGGVVETGPGLVLCAVYGTVKRGDVTYVFLPSIGITEAR</sequence>